<evidence type="ECO:0000313" key="1">
    <source>
        <dbReference type="EMBL" id="KAJ2878667.1"/>
    </source>
</evidence>
<accession>A0ACC1LTE7</accession>
<comment type="caution">
    <text evidence="1">The sequence shown here is derived from an EMBL/GenBank/DDBJ whole genome shotgun (WGS) entry which is preliminary data.</text>
</comment>
<proteinExistence type="predicted"/>
<name>A0ACC1LTE7_9FUNG</name>
<dbReference type="EMBL" id="JANBVB010003488">
    <property type="protein sequence ID" value="KAJ2878667.1"/>
    <property type="molecule type" value="Genomic_DNA"/>
</dbReference>
<evidence type="ECO:0000313" key="2">
    <source>
        <dbReference type="Proteomes" id="UP001139981"/>
    </source>
</evidence>
<sequence length="166" mass="18042">LLKVCFDESKAPPRVAIASSPSLEMSTDSIIAGIQDLLQLVRAPSPAPNALYSTLQSVISSVRETIDTCQVEFDAVEAGSGADAQLNADLYEPSSARRILDGLEKGHLQLTDQLNDITEAQEAAGDDDLDNEIVRELLNEMVFKQRLTSALVDVAKFTKTLIPWLE</sequence>
<gene>
    <name evidence="1" type="ORF">IWW38_006272</name>
</gene>
<organism evidence="1 2">
    <name type="scientific">Coemansia aciculifera</name>
    <dbReference type="NCBI Taxonomy" id="417176"/>
    <lineage>
        <taxon>Eukaryota</taxon>
        <taxon>Fungi</taxon>
        <taxon>Fungi incertae sedis</taxon>
        <taxon>Zoopagomycota</taxon>
        <taxon>Kickxellomycotina</taxon>
        <taxon>Kickxellomycetes</taxon>
        <taxon>Kickxellales</taxon>
        <taxon>Kickxellaceae</taxon>
        <taxon>Coemansia</taxon>
    </lineage>
</organism>
<feature type="non-terminal residue" evidence="1">
    <location>
        <position position="1"/>
    </location>
</feature>
<keyword evidence="2" id="KW-1185">Reference proteome</keyword>
<protein>
    <submittedName>
        <fullName evidence="1">Uncharacterized protein</fullName>
    </submittedName>
</protein>
<reference evidence="1" key="1">
    <citation type="submission" date="2022-07" db="EMBL/GenBank/DDBJ databases">
        <title>Phylogenomic reconstructions and comparative analyses of Kickxellomycotina fungi.</title>
        <authorList>
            <person name="Reynolds N.K."/>
            <person name="Stajich J.E."/>
            <person name="Barry K."/>
            <person name="Grigoriev I.V."/>
            <person name="Crous P."/>
            <person name="Smith M.E."/>
        </authorList>
    </citation>
    <scope>NUCLEOTIDE SEQUENCE</scope>
    <source>
        <strain evidence="1">CBS 190363</strain>
    </source>
</reference>
<dbReference type="Proteomes" id="UP001139981">
    <property type="component" value="Unassembled WGS sequence"/>
</dbReference>